<dbReference type="Proteomes" id="UP001498771">
    <property type="component" value="Unassembled WGS sequence"/>
</dbReference>
<dbReference type="GeneID" id="90038478"/>
<organism evidence="1 2">
    <name type="scientific">Myxozyma melibiosi</name>
    <dbReference type="NCBI Taxonomy" id="54550"/>
    <lineage>
        <taxon>Eukaryota</taxon>
        <taxon>Fungi</taxon>
        <taxon>Dikarya</taxon>
        <taxon>Ascomycota</taxon>
        <taxon>Saccharomycotina</taxon>
        <taxon>Lipomycetes</taxon>
        <taxon>Lipomycetales</taxon>
        <taxon>Lipomycetaceae</taxon>
        <taxon>Myxozyma</taxon>
    </lineage>
</organism>
<evidence type="ECO:0000313" key="1">
    <source>
        <dbReference type="EMBL" id="KAK7204321.1"/>
    </source>
</evidence>
<proteinExistence type="predicted"/>
<gene>
    <name evidence="1" type="ORF">BZA70DRAFT_280489</name>
</gene>
<sequence>MSISRFAALVKAWPVDALKRPICLKTNLEEQLGLYQSGERAGLPGLGNQVSGIQDLLDDKYKKMYPVSDKLLRPAGKPMYYDQLRHEFEHGVQEPSRWQKFKVFLANGI</sequence>
<accession>A0ABR1F398</accession>
<reference evidence="1 2" key="1">
    <citation type="submission" date="2024-03" db="EMBL/GenBank/DDBJ databases">
        <title>Genome-scale model development and genomic sequencing of the oleaginous clade Lipomyces.</title>
        <authorList>
            <consortium name="Lawrence Berkeley National Laboratory"/>
            <person name="Czajka J.J."/>
            <person name="Han Y."/>
            <person name="Kim J."/>
            <person name="Mondo S.J."/>
            <person name="Hofstad B.A."/>
            <person name="Robles A."/>
            <person name="Haridas S."/>
            <person name="Riley R."/>
            <person name="LaButti K."/>
            <person name="Pangilinan J."/>
            <person name="Andreopoulos W."/>
            <person name="Lipzen A."/>
            <person name="Yan J."/>
            <person name="Wang M."/>
            <person name="Ng V."/>
            <person name="Grigoriev I.V."/>
            <person name="Spatafora J.W."/>
            <person name="Magnuson J.K."/>
            <person name="Baker S.E."/>
            <person name="Pomraning K.R."/>
        </authorList>
    </citation>
    <scope>NUCLEOTIDE SEQUENCE [LARGE SCALE GENOMIC DNA]</scope>
    <source>
        <strain evidence="1 2">Phaff 52-87</strain>
    </source>
</reference>
<evidence type="ECO:0000313" key="2">
    <source>
        <dbReference type="Proteomes" id="UP001498771"/>
    </source>
</evidence>
<dbReference type="PANTHER" id="PTHR28250:SF1">
    <property type="entry name" value="CYTOCHROME B PRE-MRNA-PROCESSING PROTEIN 6"/>
    <property type="match status" value="1"/>
</dbReference>
<keyword evidence="2" id="KW-1185">Reference proteome</keyword>
<dbReference type="EMBL" id="JBBJBU010000008">
    <property type="protein sequence ID" value="KAK7204321.1"/>
    <property type="molecule type" value="Genomic_DNA"/>
</dbReference>
<dbReference type="PANTHER" id="PTHR28250">
    <property type="entry name" value="CYTOCHROME B PRE-MRNA-PROCESSING PROTEIN 6"/>
    <property type="match status" value="1"/>
</dbReference>
<dbReference type="RefSeq" id="XP_064767354.1">
    <property type="nucleotide sequence ID" value="XM_064912966.1"/>
</dbReference>
<dbReference type="InterPro" id="IPR037653">
    <property type="entry name" value="Cbp6"/>
</dbReference>
<comment type="caution">
    <text evidence="1">The sequence shown here is derived from an EMBL/GenBank/DDBJ whole genome shotgun (WGS) entry which is preliminary data.</text>
</comment>
<dbReference type="Pfam" id="PF20180">
    <property type="entry name" value="UQCC2_CBP6"/>
    <property type="match status" value="1"/>
</dbReference>
<protein>
    <submittedName>
        <fullName evidence="1">Uncharacterized protein</fullName>
    </submittedName>
</protein>
<name>A0ABR1F398_9ASCO</name>